<dbReference type="InterPro" id="IPR015422">
    <property type="entry name" value="PyrdxlP-dep_Trfase_small"/>
</dbReference>
<dbReference type="Proteomes" id="UP000634136">
    <property type="component" value="Unassembled WGS sequence"/>
</dbReference>
<comment type="similarity">
    <text evidence="1">Belongs to the class-I pyridoxal-phosphate-dependent aminotransferase family.</text>
</comment>
<evidence type="ECO:0000256" key="6">
    <source>
        <dbReference type="ARBA" id="ARBA00033478"/>
    </source>
</evidence>
<evidence type="ECO:0000256" key="4">
    <source>
        <dbReference type="ARBA" id="ARBA00022691"/>
    </source>
</evidence>
<dbReference type="InterPro" id="IPR050478">
    <property type="entry name" value="Ethylene_sulfur-biosynth"/>
</dbReference>
<dbReference type="CDD" id="cd00609">
    <property type="entry name" value="AAT_like"/>
    <property type="match status" value="1"/>
</dbReference>
<evidence type="ECO:0000256" key="3">
    <source>
        <dbReference type="ARBA" id="ARBA00022666"/>
    </source>
</evidence>
<evidence type="ECO:0000256" key="1">
    <source>
        <dbReference type="ARBA" id="ARBA00007441"/>
    </source>
</evidence>
<comment type="catalytic activity">
    <reaction evidence="10">
        <text>S-adenosyl-L-methionine = 1-aminocyclopropane-1-carboxylate + S-methyl-5'-thioadenosine + H(+)</text>
        <dbReference type="Rhea" id="RHEA:21744"/>
        <dbReference type="ChEBI" id="CHEBI:15378"/>
        <dbReference type="ChEBI" id="CHEBI:17509"/>
        <dbReference type="ChEBI" id="CHEBI:58360"/>
        <dbReference type="ChEBI" id="CHEBI:59789"/>
        <dbReference type="EC" id="4.4.1.14"/>
    </reaction>
</comment>
<evidence type="ECO:0000256" key="7">
    <source>
        <dbReference type="ARBA" id="ARBA00037888"/>
    </source>
</evidence>
<keyword evidence="15" id="KW-1185">Reference proteome</keyword>
<evidence type="ECO:0000313" key="15">
    <source>
        <dbReference type="Proteomes" id="UP000634136"/>
    </source>
</evidence>
<feature type="region of interest" description="Disordered" evidence="12">
    <location>
        <begin position="619"/>
        <end position="643"/>
    </location>
</feature>
<name>A0A834XHE0_9FABA</name>
<dbReference type="GO" id="GO:0009693">
    <property type="term" value="P:ethylene biosynthetic process"/>
    <property type="evidence" value="ECO:0007669"/>
    <property type="project" value="UniProtKB-KW"/>
</dbReference>
<dbReference type="AlphaFoldDB" id="A0A834XHE0"/>
<proteinExistence type="inferred from homology"/>
<dbReference type="Pfam" id="PF14223">
    <property type="entry name" value="Retrotran_gag_2"/>
    <property type="match status" value="1"/>
</dbReference>
<evidence type="ECO:0000256" key="12">
    <source>
        <dbReference type="SAM" id="MobiDB-lite"/>
    </source>
</evidence>
<dbReference type="OrthoDB" id="691673at2759"/>
<evidence type="ECO:0000313" key="14">
    <source>
        <dbReference type="EMBL" id="KAF7844297.1"/>
    </source>
</evidence>
<keyword evidence="11" id="KW-0175">Coiled coil</keyword>
<evidence type="ECO:0000256" key="10">
    <source>
        <dbReference type="ARBA" id="ARBA00049554"/>
    </source>
</evidence>
<dbReference type="GO" id="GO:0016847">
    <property type="term" value="F:1-aminocyclopropane-1-carboxylate synthase activity"/>
    <property type="evidence" value="ECO:0007669"/>
    <property type="project" value="UniProtKB-EC"/>
</dbReference>
<feature type="domain" description="Aminotransferase class I/classII large" evidence="13">
    <location>
        <begin position="49"/>
        <end position="429"/>
    </location>
</feature>
<comment type="subunit">
    <text evidence="2">Homodimer.</text>
</comment>
<organism evidence="14 15">
    <name type="scientific">Senna tora</name>
    <dbReference type="NCBI Taxonomy" id="362788"/>
    <lineage>
        <taxon>Eukaryota</taxon>
        <taxon>Viridiplantae</taxon>
        <taxon>Streptophyta</taxon>
        <taxon>Embryophyta</taxon>
        <taxon>Tracheophyta</taxon>
        <taxon>Spermatophyta</taxon>
        <taxon>Magnoliopsida</taxon>
        <taxon>eudicotyledons</taxon>
        <taxon>Gunneridae</taxon>
        <taxon>Pentapetalae</taxon>
        <taxon>rosids</taxon>
        <taxon>fabids</taxon>
        <taxon>Fabales</taxon>
        <taxon>Fabaceae</taxon>
        <taxon>Caesalpinioideae</taxon>
        <taxon>Cassia clade</taxon>
        <taxon>Senna</taxon>
    </lineage>
</organism>
<dbReference type="PANTHER" id="PTHR43795:SF74">
    <property type="entry name" value="1-AMINOCYCLOPROPANE-1-CARBOXYLATE SYNTHASE-LIKE PROTEIN 1"/>
    <property type="match status" value="1"/>
</dbReference>
<accession>A0A834XHE0</accession>
<dbReference type="PROSITE" id="PS00105">
    <property type="entry name" value="AA_TRANSFER_CLASS_1"/>
    <property type="match status" value="1"/>
</dbReference>
<dbReference type="InterPro" id="IPR004839">
    <property type="entry name" value="Aminotransferase_I/II_large"/>
</dbReference>
<feature type="coiled-coil region" evidence="11">
    <location>
        <begin position="176"/>
        <end position="203"/>
    </location>
</feature>
<sequence length="643" mass="72680">MGFGSESHHQLLSKIATNDKHGENSPYFDGWKAYDRDPFHPTENPHGVIQMGLAENQLCVDSIEEWIRNNPKASICTPEGVNQFRDIANFQDYHGLPEFRNGVANFMSKARGGRVKFDPDRILMSGGATGANELIMFCLADPGDAFLVPSPYYPAFVRDLCWRTGIQIIPVHCDSSNNFNITREALEEAYKKAKEDNINIKGLIITNPSNPLGTTLHRETLESLVSFINDKNIHLVCDEIYAATAFGSPSFVSISEIVQELECCNLDLIHVIYSLSKDLGLPGFRVGIVYSYNDNVVSCGRKMSSFGLVSSQTQHLLAAMLNDGEFVEEFLAESSRRLAKRHGFFTKGLEKVGITCLPSNAGLFVWMDLRKLLKDQTFEGEMMLWRSIINEVKLNVSPGSSFDCIEPGWFRVCFANIDDETVEIALRRIRAFVGRETEKKPKKVKRWQSNLRLSFSSSRRLEKREFTFYQQEGICLSTSARLKEYKQSMQKDAKGLSLIQQGVSNTIFPRIMNAKTAKEAWEILKGQYKGSDKEGESIQAFFSHVSNIVNQIRSDGDTIKDKKIVQKILRSLPAKFDHVVATIEEAKDMTKLTLVELEGSLRAHEERMQKCEKPLEQAFESKINVSKNNGDKRNDHGQNPQNR</sequence>
<dbReference type="GO" id="GO:0030170">
    <property type="term" value="F:pyridoxal phosphate binding"/>
    <property type="evidence" value="ECO:0007669"/>
    <property type="project" value="InterPro"/>
</dbReference>
<dbReference type="Pfam" id="PF00155">
    <property type="entry name" value="Aminotran_1_2"/>
    <property type="match status" value="1"/>
</dbReference>
<dbReference type="GO" id="GO:0008483">
    <property type="term" value="F:transaminase activity"/>
    <property type="evidence" value="ECO:0007669"/>
    <property type="project" value="TreeGrafter"/>
</dbReference>
<gene>
    <name evidence="14" type="ORF">G2W53_001202</name>
</gene>
<protein>
    <recommendedName>
        <fullName evidence="8">1-aminocyclopropane-1-carboxylate synthase</fullName>
        <ecNumber evidence="8">4.4.1.14</ecNumber>
    </recommendedName>
    <alternativeName>
        <fullName evidence="9">S-adenosyl-L-methionine methylthioadenosine-lyase</fullName>
    </alternativeName>
</protein>
<keyword evidence="3" id="KW-0266">Ethylene biosynthesis</keyword>
<evidence type="ECO:0000256" key="8">
    <source>
        <dbReference type="ARBA" id="ARBA00039053"/>
    </source>
</evidence>
<evidence type="ECO:0000256" key="2">
    <source>
        <dbReference type="ARBA" id="ARBA00011738"/>
    </source>
</evidence>
<comment type="pathway">
    <text evidence="7">Alkene biosynthesis; ethylene biosynthesis via S-adenosyl-L-methionine; ethylene from S-adenosyl-L-methionine: step 1/2.</text>
</comment>
<dbReference type="PRINTS" id="PR00753">
    <property type="entry name" value="ACCSYNTHASE"/>
</dbReference>
<dbReference type="GO" id="GO:0009835">
    <property type="term" value="P:fruit ripening"/>
    <property type="evidence" value="ECO:0007669"/>
    <property type="project" value="UniProtKB-KW"/>
</dbReference>
<evidence type="ECO:0000259" key="13">
    <source>
        <dbReference type="Pfam" id="PF00155"/>
    </source>
</evidence>
<keyword evidence="4" id="KW-0949">S-adenosyl-L-methionine</keyword>
<evidence type="ECO:0000256" key="11">
    <source>
        <dbReference type="SAM" id="Coils"/>
    </source>
</evidence>
<dbReference type="InterPro" id="IPR015424">
    <property type="entry name" value="PyrdxlP-dep_Trfase"/>
</dbReference>
<keyword evidence="5" id="KW-0663">Pyridoxal phosphate</keyword>
<reference evidence="14" key="1">
    <citation type="submission" date="2020-09" db="EMBL/GenBank/DDBJ databases">
        <title>Genome-Enabled Discovery of Anthraquinone Biosynthesis in Senna tora.</title>
        <authorList>
            <person name="Kang S.-H."/>
            <person name="Pandey R.P."/>
            <person name="Lee C.-M."/>
            <person name="Sim J.-S."/>
            <person name="Jeong J.-T."/>
            <person name="Choi B.-S."/>
            <person name="Jung M."/>
            <person name="Ginzburg D."/>
            <person name="Zhao K."/>
            <person name="Won S.Y."/>
            <person name="Oh T.-J."/>
            <person name="Yu Y."/>
            <person name="Kim N.-H."/>
            <person name="Lee O.R."/>
            <person name="Lee T.-H."/>
            <person name="Bashyal P."/>
            <person name="Kim T.-S."/>
            <person name="Lee W.-H."/>
            <person name="Kawkins C."/>
            <person name="Kim C.-K."/>
            <person name="Kim J.S."/>
            <person name="Ahn B.O."/>
            <person name="Rhee S.Y."/>
            <person name="Sohng J.K."/>
        </authorList>
    </citation>
    <scope>NUCLEOTIDE SEQUENCE</scope>
    <source>
        <tissue evidence="14">Leaf</tissue>
    </source>
</reference>
<keyword evidence="6" id="KW-0292">Fruit ripening</keyword>
<comment type="caution">
    <text evidence="14">The sequence shown here is derived from an EMBL/GenBank/DDBJ whole genome shotgun (WGS) entry which is preliminary data.</text>
</comment>
<evidence type="ECO:0000256" key="5">
    <source>
        <dbReference type="ARBA" id="ARBA00022898"/>
    </source>
</evidence>
<evidence type="ECO:0000256" key="9">
    <source>
        <dbReference type="ARBA" id="ARBA00042673"/>
    </source>
</evidence>
<dbReference type="EMBL" id="JAAIUW010000001">
    <property type="protein sequence ID" value="KAF7844297.1"/>
    <property type="molecule type" value="Genomic_DNA"/>
</dbReference>
<dbReference type="InterPro" id="IPR015421">
    <property type="entry name" value="PyrdxlP-dep_Trfase_major"/>
</dbReference>
<dbReference type="Gene3D" id="3.90.1150.10">
    <property type="entry name" value="Aspartate Aminotransferase, domain 1"/>
    <property type="match status" value="1"/>
</dbReference>
<dbReference type="EC" id="4.4.1.14" evidence="8"/>
<dbReference type="PANTHER" id="PTHR43795">
    <property type="entry name" value="BIFUNCTIONAL ASPARTATE AMINOTRANSFERASE AND GLUTAMATE/ASPARTATE-PREPHENATE AMINOTRANSFERASE-RELATED"/>
    <property type="match status" value="1"/>
</dbReference>
<dbReference type="Gene3D" id="3.40.640.10">
    <property type="entry name" value="Type I PLP-dependent aspartate aminotransferase-like (Major domain)"/>
    <property type="match status" value="1"/>
</dbReference>
<dbReference type="InterPro" id="IPR004838">
    <property type="entry name" value="NHTrfase_class1_PyrdxlP-BS"/>
</dbReference>
<dbReference type="SUPFAM" id="SSF53383">
    <property type="entry name" value="PLP-dependent transferases"/>
    <property type="match status" value="1"/>
</dbReference>